<evidence type="ECO:0000313" key="2">
    <source>
        <dbReference type="Proteomes" id="UP000324832"/>
    </source>
</evidence>
<protein>
    <submittedName>
        <fullName evidence="1">Uncharacterized protein</fullName>
    </submittedName>
</protein>
<name>A0A5E4Q5C6_9NEOP</name>
<gene>
    <name evidence="1" type="ORF">LSINAPIS_LOCUS4905</name>
</gene>
<reference evidence="1 2" key="1">
    <citation type="submission" date="2017-07" db="EMBL/GenBank/DDBJ databases">
        <authorList>
            <person name="Talla V."/>
            <person name="Backstrom N."/>
        </authorList>
    </citation>
    <scope>NUCLEOTIDE SEQUENCE [LARGE SCALE GENOMIC DNA]</scope>
</reference>
<sequence>MRKGLSTLPLTARNLRSIRGKTPETVIGMETTKKNIDLLFLRTETQQINLKFQCHLATSIKFCQTQLCHLPDVVTPEIIRNTNSLNQPKNPQRLIVGQTELLI</sequence>
<keyword evidence="2" id="KW-1185">Reference proteome</keyword>
<accession>A0A5E4Q5C6</accession>
<proteinExistence type="predicted"/>
<dbReference type="AlphaFoldDB" id="A0A5E4Q5C6"/>
<dbReference type="EMBL" id="FZQP02001326">
    <property type="protein sequence ID" value="VVC92456.1"/>
    <property type="molecule type" value="Genomic_DNA"/>
</dbReference>
<dbReference type="Proteomes" id="UP000324832">
    <property type="component" value="Unassembled WGS sequence"/>
</dbReference>
<organism evidence="1 2">
    <name type="scientific">Leptidea sinapis</name>
    <dbReference type="NCBI Taxonomy" id="189913"/>
    <lineage>
        <taxon>Eukaryota</taxon>
        <taxon>Metazoa</taxon>
        <taxon>Ecdysozoa</taxon>
        <taxon>Arthropoda</taxon>
        <taxon>Hexapoda</taxon>
        <taxon>Insecta</taxon>
        <taxon>Pterygota</taxon>
        <taxon>Neoptera</taxon>
        <taxon>Endopterygota</taxon>
        <taxon>Lepidoptera</taxon>
        <taxon>Glossata</taxon>
        <taxon>Ditrysia</taxon>
        <taxon>Papilionoidea</taxon>
        <taxon>Pieridae</taxon>
        <taxon>Dismorphiinae</taxon>
        <taxon>Leptidea</taxon>
    </lineage>
</organism>
<evidence type="ECO:0000313" key="1">
    <source>
        <dbReference type="EMBL" id="VVC92456.1"/>
    </source>
</evidence>